<dbReference type="Pfam" id="PF00465">
    <property type="entry name" value="Fe-ADH"/>
    <property type="match status" value="1"/>
</dbReference>
<dbReference type="EMBL" id="JAEKNR010000066">
    <property type="protein sequence ID" value="MBJ7597539.1"/>
    <property type="molecule type" value="Genomic_DNA"/>
</dbReference>
<evidence type="ECO:0000259" key="5">
    <source>
        <dbReference type="Pfam" id="PF25137"/>
    </source>
</evidence>
<evidence type="ECO:0000256" key="3">
    <source>
        <dbReference type="ARBA" id="ARBA00023027"/>
    </source>
</evidence>
<evidence type="ECO:0000256" key="1">
    <source>
        <dbReference type="ARBA" id="ARBA00007358"/>
    </source>
</evidence>
<dbReference type="InterPro" id="IPR001670">
    <property type="entry name" value="ADH_Fe/GldA"/>
</dbReference>
<keyword evidence="2" id="KW-0560">Oxidoreductase</keyword>
<dbReference type="PROSITE" id="PS00913">
    <property type="entry name" value="ADH_IRON_1"/>
    <property type="match status" value="1"/>
</dbReference>
<comment type="similarity">
    <text evidence="1">Belongs to the iron-containing alcohol dehydrogenase family.</text>
</comment>
<dbReference type="RefSeq" id="WP_338199848.1">
    <property type="nucleotide sequence ID" value="NZ_JAEKNR010000066.1"/>
</dbReference>
<organism evidence="6 7">
    <name type="scientific">Candidatus Nephthysia bennettiae</name>
    <dbReference type="NCBI Taxonomy" id="3127016"/>
    <lineage>
        <taxon>Bacteria</taxon>
        <taxon>Bacillati</taxon>
        <taxon>Candidatus Dormiibacterota</taxon>
        <taxon>Candidatus Dormibacteria</taxon>
        <taxon>Candidatus Dormibacterales</taxon>
        <taxon>Candidatus Dormibacteraceae</taxon>
        <taxon>Candidatus Nephthysia</taxon>
    </lineage>
</organism>
<evidence type="ECO:0000313" key="6">
    <source>
        <dbReference type="EMBL" id="MBJ7597539.1"/>
    </source>
</evidence>
<evidence type="ECO:0000259" key="4">
    <source>
        <dbReference type="Pfam" id="PF00465"/>
    </source>
</evidence>
<dbReference type="InterPro" id="IPR018211">
    <property type="entry name" value="ADH_Fe_CS"/>
</dbReference>
<dbReference type="InterPro" id="IPR039697">
    <property type="entry name" value="Alcohol_dehydrogenase_Fe"/>
</dbReference>
<protein>
    <submittedName>
        <fullName evidence="6">Iron-containing alcohol dehydrogenase</fullName>
    </submittedName>
</protein>
<feature type="domain" description="Fe-containing alcohol dehydrogenase-like C-terminal" evidence="5">
    <location>
        <begin position="199"/>
        <end position="382"/>
    </location>
</feature>
<gene>
    <name evidence="6" type="ORF">JF922_05575</name>
</gene>
<dbReference type="PANTHER" id="PTHR11496:SF102">
    <property type="entry name" value="ALCOHOL DEHYDROGENASE 4"/>
    <property type="match status" value="1"/>
</dbReference>
<name>A0A934K279_9BACT</name>
<dbReference type="AlphaFoldDB" id="A0A934K279"/>
<dbReference type="PROSITE" id="PS00060">
    <property type="entry name" value="ADH_IRON_2"/>
    <property type="match status" value="1"/>
</dbReference>
<dbReference type="PANTHER" id="PTHR11496">
    <property type="entry name" value="ALCOHOL DEHYDROGENASE"/>
    <property type="match status" value="1"/>
</dbReference>
<keyword evidence="3" id="KW-0520">NAD</keyword>
<dbReference type="GO" id="GO:0004022">
    <property type="term" value="F:alcohol dehydrogenase (NAD+) activity"/>
    <property type="evidence" value="ECO:0007669"/>
    <property type="project" value="UniProtKB-ARBA"/>
</dbReference>
<dbReference type="Pfam" id="PF25137">
    <property type="entry name" value="ADH_Fe_C"/>
    <property type="match status" value="1"/>
</dbReference>
<reference evidence="6" key="1">
    <citation type="submission" date="2020-10" db="EMBL/GenBank/DDBJ databases">
        <title>Ca. Dormibacterota MAGs.</title>
        <authorList>
            <person name="Montgomery K."/>
        </authorList>
    </citation>
    <scope>NUCLEOTIDE SEQUENCE [LARGE SCALE GENOMIC DNA]</scope>
    <source>
        <strain evidence="6">SC8812_S17_10</strain>
    </source>
</reference>
<dbReference type="SUPFAM" id="SSF56796">
    <property type="entry name" value="Dehydroquinate synthase-like"/>
    <property type="match status" value="1"/>
</dbReference>
<keyword evidence="7" id="KW-1185">Reference proteome</keyword>
<dbReference type="GO" id="GO:0046872">
    <property type="term" value="F:metal ion binding"/>
    <property type="evidence" value="ECO:0007669"/>
    <property type="project" value="InterPro"/>
</dbReference>
<comment type="caution">
    <text evidence="6">The sequence shown here is derived from an EMBL/GenBank/DDBJ whole genome shotgun (WGS) entry which is preliminary data.</text>
</comment>
<sequence>MTSAPVGAPLSTRQLTIQPGSATFFGAGEVARLPACLEMLGKRRAFVVTDPGLVASGVAGAVTAVLAGAGVDHAVYDGLRPNPDTDALAAGGLALRAFGDAAVIGLGGGTALDGAKGISLAAVNDVPPRELDYRLPAARPGLPVIAVPTTAGTGAETNGFGVFEDPEAHRKFYAGHESVVPKAAILDPQLTLGLPPGPTAATGMDALTHALESLASRRANPYAHALGLEVVRVVSRWLPAAVADGGDLEARSQLLLAAHMAGLAFGTTGLGLCHAVGHALSARLGVPHGVALAVALPHVLAFNAPAVPETDAEVAVAMGAASAGAAAAALAIELGLPQRLSELGCTPELIPVLVKDALIDDVILNTPRTPSSEELTALLGSAL</sequence>
<dbReference type="Gene3D" id="1.20.1090.10">
    <property type="entry name" value="Dehydroquinate synthase-like - alpha domain"/>
    <property type="match status" value="1"/>
</dbReference>
<dbReference type="FunFam" id="3.40.50.1970:FF:000003">
    <property type="entry name" value="Alcohol dehydrogenase, iron-containing"/>
    <property type="match status" value="1"/>
</dbReference>
<proteinExistence type="inferred from homology"/>
<dbReference type="InterPro" id="IPR056798">
    <property type="entry name" value="ADH_Fe_C"/>
</dbReference>
<dbReference type="Proteomes" id="UP000612893">
    <property type="component" value="Unassembled WGS sequence"/>
</dbReference>
<dbReference type="CDD" id="cd08551">
    <property type="entry name" value="Fe-ADH"/>
    <property type="match status" value="1"/>
</dbReference>
<feature type="domain" description="Alcohol dehydrogenase iron-type/glycerol dehydrogenase GldA" evidence="4">
    <location>
        <begin position="23"/>
        <end position="188"/>
    </location>
</feature>
<dbReference type="Gene3D" id="3.40.50.1970">
    <property type="match status" value="1"/>
</dbReference>
<evidence type="ECO:0000313" key="7">
    <source>
        <dbReference type="Proteomes" id="UP000612893"/>
    </source>
</evidence>
<accession>A0A934K279</accession>
<evidence type="ECO:0000256" key="2">
    <source>
        <dbReference type="ARBA" id="ARBA00023002"/>
    </source>
</evidence>